<evidence type="ECO:0000256" key="3">
    <source>
        <dbReference type="ARBA" id="ARBA00022692"/>
    </source>
</evidence>
<dbReference type="InterPro" id="IPR008077">
    <property type="entry name" value="GPCR_2_brain_angio_inhib"/>
</dbReference>
<feature type="transmembrane region" description="Helical" evidence="13">
    <location>
        <begin position="841"/>
        <end position="859"/>
    </location>
</feature>
<evidence type="ECO:0000256" key="2">
    <source>
        <dbReference type="ARBA" id="ARBA00007343"/>
    </source>
</evidence>
<dbReference type="InterPro" id="IPR001879">
    <property type="entry name" value="GPCR_2_extracellular_dom"/>
</dbReference>
<dbReference type="InterPro" id="IPR009030">
    <property type="entry name" value="Growth_fac_rcpt_cys_sf"/>
</dbReference>
<evidence type="ECO:0000256" key="13">
    <source>
        <dbReference type="SAM" id="Phobius"/>
    </source>
</evidence>
<sequence length="1087" mass="119480">MSKLNNSLEIPQVYCVAGRRLNAAGTGCDPCPIHQFKDSSGNTACLPCPDGVTSLTEGAKECTSRTYKEAKGNNPCTKCADLLTTSGYGSTSIKQCDTIVCKAGQFRNPTQKSVCTSCPLNTYQPKQGETRCLDCPLDHITLKESSMSPGDCVPKCTAGQQYIVSNKTCLNCPKGTHKNLSGNYDSTGKWIPCLPCPENFTTLGERSISPLNCTEIGKYNDMRDQPQCTQCPPGNTTLDTGNFYIGSCIDDCSEGYGFSSVSGKCVICATGEYNDKEGSNQNHCKRCPANFNSTQPGSTKCLVPSNTYPLQVYVDVTIRVKMRIVFASKNGKRFGQSKGLCRGNSCDNLVFVNGIKCSEINNGRKRRAIDTELEVEFKFENISSYLTDLADNASMTTQDVIAQILREAAVDKELNPNESAIEYVDLGNVSVVELCSAGKQKVNNSCETPNSSCQKDIDSRGREWNEVFSDSTSTQDCDEGFRGYVSRLCDLNGQWQYPQYNCLRAAVSDAVNQTYSLTGNATSADVITALSAVANVTEYKENRTSSELLTYKEISVLTHALGLVADLVSGQGIATYDVAKVFLKSASNILDMENKDTWLSLKQANQNASETLIFSIDVIGSALRKRIAVGDVDNVVVVNKNCVFEVKKVTDGTVEFPDIQIRNDTLGDNTWIHQSKSRISLKTKGDVVLTMVIYKDMTAIMSSRSSSNRSSHNEVIVNGPILSCSISDNSTKLATPIQLTFEHGQTNYTNATCNFWMFRPVPGYWDSDGCIRKTSDEKITVSECDNLTNFAVLMSPFVKAVDARAIRIVSIVGLSVSSFCLLLTIIVFAKLWRYVRSDRSILLLNLSIALIISYGIFIGGIDRTENKIVCTVVAAALHYIYSAVFCLMLAESIGILSDVILVFAQNSPIRLLLVFAWGVPVIIVGSTLAITKTNGYGDDHYCWLSLSRGLRWAFVGPALLIILFNGIVLIILFKKMFALKAMVDKPMVDKIKTTLWSLCVLVPLMGVSWILGIFYVNESASFMQYVFAVCNGLQGVYIFVCNCVLNEKVKDGFKREKVRRLNKSLMSALSLHLHNMSKESTNERRLR</sequence>
<evidence type="ECO:0000313" key="18">
    <source>
        <dbReference type="Proteomes" id="UP000828390"/>
    </source>
</evidence>
<evidence type="ECO:0000259" key="14">
    <source>
        <dbReference type="PROSITE" id="PS50221"/>
    </source>
</evidence>
<organism evidence="17 18">
    <name type="scientific">Dreissena polymorpha</name>
    <name type="common">Zebra mussel</name>
    <name type="synonym">Mytilus polymorpha</name>
    <dbReference type="NCBI Taxonomy" id="45954"/>
    <lineage>
        <taxon>Eukaryota</taxon>
        <taxon>Metazoa</taxon>
        <taxon>Spiralia</taxon>
        <taxon>Lophotrochozoa</taxon>
        <taxon>Mollusca</taxon>
        <taxon>Bivalvia</taxon>
        <taxon>Autobranchia</taxon>
        <taxon>Heteroconchia</taxon>
        <taxon>Euheterodonta</taxon>
        <taxon>Imparidentia</taxon>
        <taxon>Neoheterodontei</taxon>
        <taxon>Myida</taxon>
        <taxon>Dreissenoidea</taxon>
        <taxon>Dreissenidae</taxon>
        <taxon>Dreissena</taxon>
    </lineage>
</organism>
<reference evidence="17" key="1">
    <citation type="journal article" date="2019" name="bioRxiv">
        <title>The Genome of the Zebra Mussel, Dreissena polymorpha: A Resource for Invasive Species Research.</title>
        <authorList>
            <person name="McCartney M.A."/>
            <person name="Auch B."/>
            <person name="Kono T."/>
            <person name="Mallez S."/>
            <person name="Zhang Y."/>
            <person name="Obille A."/>
            <person name="Becker A."/>
            <person name="Abrahante J.E."/>
            <person name="Garbe J."/>
            <person name="Badalamenti J.P."/>
            <person name="Herman A."/>
            <person name="Mangelson H."/>
            <person name="Liachko I."/>
            <person name="Sullivan S."/>
            <person name="Sone E.D."/>
            <person name="Koren S."/>
            <person name="Silverstein K.A.T."/>
            <person name="Beckman K.B."/>
            <person name="Gohl D.M."/>
        </authorList>
    </citation>
    <scope>NUCLEOTIDE SEQUENCE</scope>
    <source>
        <strain evidence="17">Duluth1</strain>
        <tissue evidence="17">Whole animal</tissue>
    </source>
</reference>
<evidence type="ECO:0000256" key="6">
    <source>
        <dbReference type="ARBA" id="ARBA00022989"/>
    </source>
</evidence>
<dbReference type="InterPro" id="IPR057244">
    <property type="entry name" value="GAIN_B"/>
</dbReference>
<dbReference type="Gene3D" id="2.10.50.10">
    <property type="entry name" value="Tumor Necrosis Factor Receptor, subunit A, domain 2"/>
    <property type="match status" value="5"/>
</dbReference>
<evidence type="ECO:0000256" key="12">
    <source>
        <dbReference type="ARBA" id="ARBA00023224"/>
    </source>
</evidence>
<dbReference type="PRINTS" id="PR00249">
    <property type="entry name" value="GPCRSECRETIN"/>
</dbReference>
<dbReference type="Gene3D" id="2.60.220.50">
    <property type="match status" value="1"/>
</dbReference>
<keyword evidence="6 13" id="KW-1133">Transmembrane helix</keyword>
<feature type="transmembrane region" description="Helical" evidence="13">
    <location>
        <begin position="879"/>
        <end position="904"/>
    </location>
</feature>
<dbReference type="Pfam" id="PF07699">
    <property type="entry name" value="Ephrin_rec_like"/>
    <property type="match status" value="2"/>
</dbReference>
<evidence type="ECO:0000256" key="9">
    <source>
        <dbReference type="ARBA" id="ARBA00023157"/>
    </source>
</evidence>
<dbReference type="EMBL" id="JAIWYP010000010">
    <property type="protein sequence ID" value="KAH3749524.1"/>
    <property type="molecule type" value="Genomic_DNA"/>
</dbReference>
<dbReference type="SUPFAM" id="SSF57184">
    <property type="entry name" value="Growth factor receptor domain"/>
    <property type="match status" value="2"/>
</dbReference>
<dbReference type="GO" id="GO:0007166">
    <property type="term" value="P:cell surface receptor signaling pathway"/>
    <property type="evidence" value="ECO:0007669"/>
    <property type="project" value="InterPro"/>
</dbReference>
<comment type="caution">
    <text evidence="17">The sequence shown here is derived from an EMBL/GenBank/DDBJ whole genome shotgun (WGS) entry which is preliminary data.</text>
</comment>
<dbReference type="PROSITE" id="PS50227">
    <property type="entry name" value="G_PROTEIN_RECEP_F2_3"/>
    <property type="match status" value="1"/>
</dbReference>
<feature type="domain" description="GAIN-B" evidence="14">
    <location>
        <begin position="650"/>
        <end position="800"/>
    </location>
</feature>
<keyword evidence="7" id="KW-0297">G-protein coupled receptor</keyword>
<feature type="domain" description="G-protein coupled receptors family 2 profile 2" evidence="16">
    <location>
        <begin position="806"/>
        <end position="1046"/>
    </location>
</feature>
<dbReference type="AlphaFoldDB" id="A0A9D4DKZ3"/>
<reference evidence="17" key="2">
    <citation type="submission" date="2020-11" db="EMBL/GenBank/DDBJ databases">
        <authorList>
            <person name="McCartney M.A."/>
            <person name="Auch B."/>
            <person name="Kono T."/>
            <person name="Mallez S."/>
            <person name="Becker A."/>
            <person name="Gohl D.M."/>
            <person name="Silverstein K.A.T."/>
            <person name="Koren S."/>
            <person name="Bechman K.B."/>
            <person name="Herman A."/>
            <person name="Abrahante J.E."/>
            <person name="Garbe J."/>
        </authorList>
    </citation>
    <scope>NUCLEOTIDE SEQUENCE</scope>
    <source>
        <strain evidence="17">Duluth1</strain>
        <tissue evidence="17">Whole animal</tissue>
    </source>
</reference>
<evidence type="ECO:0000256" key="4">
    <source>
        <dbReference type="ARBA" id="ARBA00022729"/>
    </source>
</evidence>
<dbReference type="InterPro" id="IPR011641">
    <property type="entry name" value="Tyr-kin_ephrin_A/B_rcpt-like"/>
</dbReference>
<comment type="subcellular location">
    <subcellularLocation>
        <location evidence="1">Membrane</location>
        <topology evidence="1">Multi-pass membrane protein</topology>
    </subcellularLocation>
</comment>
<feature type="transmembrane region" description="Helical" evidence="13">
    <location>
        <begin position="805"/>
        <end position="829"/>
    </location>
</feature>
<gene>
    <name evidence="17" type="ORF">DPMN_184022</name>
</gene>
<name>A0A9D4DKZ3_DREPO</name>
<keyword evidence="5" id="KW-0677">Repeat</keyword>
<feature type="transmembrane region" description="Helical" evidence="13">
    <location>
        <begin position="994"/>
        <end position="1016"/>
    </location>
</feature>
<dbReference type="Gene3D" id="4.10.1240.10">
    <property type="entry name" value="GPCR, family 2, extracellular hormone receptor domain"/>
    <property type="match status" value="1"/>
</dbReference>
<proteinExistence type="inferred from homology"/>
<dbReference type="PANTHER" id="PTHR12011:SF347">
    <property type="entry name" value="FI21270P1-RELATED"/>
    <property type="match status" value="1"/>
</dbReference>
<evidence type="ECO:0000256" key="1">
    <source>
        <dbReference type="ARBA" id="ARBA00004141"/>
    </source>
</evidence>
<keyword evidence="12" id="KW-0807">Transducer</keyword>
<evidence type="ECO:0000259" key="16">
    <source>
        <dbReference type="PROSITE" id="PS50261"/>
    </source>
</evidence>
<feature type="transmembrane region" description="Helical" evidence="13">
    <location>
        <begin position="950"/>
        <end position="973"/>
    </location>
</feature>
<dbReference type="SUPFAM" id="SSF81321">
    <property type="entry name" value="Family A G protein-coupled receptor-like"/>
    <property type="match status" value="1"/>
</dbReference>
<dbReference type="Gene3D" id="1.25.40.610">
    <property type="match status" value="1"/>
</dbReference>
<dbReference type="PRINTS" id="PR01694">
    <property type="entry name" value="BAIPRECURSOR"/>
</dbReference>
<evidence type="ECO:0000259" key="15">
    <source>
        <dbReference type="PROSITE" id="PS50227"/>
    </source>
</evidence>
<accession>A0A9D4DKZ3</accession>
<keyword evidence="11" id="KW-0325">Glycoprotein</keyword>
<evidence type="ECO:0000256" key="11">
    <source>
        <dbReference type="ARBA" id="ARBA00023180"/>
    </source>
</evidence>
<keyword evidence="18" id="KW-1185">Reference proteome</keyword>
<evidence type="ECO:0000313" key="17">
    <source>
        <dbReference type="EMBL" id="KAH3749524.1"/>
    </source>
</evidence>
<evidence type="ECO:0000256" key="8">
    <source>
        <dbReference type="ARBA" id="ARBA00023136"/>
    </source>
</evidence>
<feature type="domain" description="G-protein coupled receptors family 2 profile 1" evidence="15">
    <location>
        <begin position="434"/>
        <end position="495"/>
    </location>
</feature>
<dbReference type="Pfam" id="PF01825">
    <property type="entry name" value="GPS"/>
    <property type="match status" value="1"/>
</dbReference>
<dbReference type="InterPro" id="IPR017981">
    <property type="entry name" value="GPCR_2-like_7TM"/>
</dbReference>
<dbReference type="GO" id="GO:0005886">
    <property type="term" value="C:plasma membrane"/>
    <property type="evidence" value="ECO:0007669"/>
    <property type="project" value="UniProtKB-SubCell"/>
</dbReference>
<dbReference type="PROSITE" id="PS50221">
    <property type="entry name" value="GAIN_B"/>
    <property type="match status" value="1"/>
</dbReference>
<protein>
    <submittedName>
        <fullName evidence="17">Uncharacterized protein</fullName>
    </submittedName>
</protein>
<keyword evidence="10" id="KW-0675">Receptor</keyword>
<dbReference type="GO" id="GO:0004930">
    <property type="term" value="F:G protein-coupled receptor activity"/>
    <property type="evidence" value="ECO:0007669"/>
    <property type="project" value="UniProtKB-KW"/>
</dbReference>
<dbReference type="FunFam" id="1.20.1070.10:FF:000058">
    <property type="entry name" value="Adhesion G protein-coupled receptor F5"/>
    <property type="match status" value="1"/>
</dbReference>
<keyword evidence="8 13" id="KW-0472">Membrane</keyword>
<dbReference type="Proteomes" id="UP000828390">
    <property type="component" value="Unassembled WGS sequence"/>
</dbReference>
<keyword evidence="4" id="KW-0732">Signal</keyword>
<dbReference type="SMART" id="SM00303">
    <property type="entry name" value="GPS"/>
    <property type="match status" value="1"/>
</dbReference>
<dbReference type="Gene3D" id="1.20.1070.10">
    <property type="entry name" value="Rhodopsin 7-helix transmembrane proteins"/>
    <property type="match status" value="1"/>
</dbReference>
<dbReference type="InterPro" id="IPR046338">
    <property type="entry name" value="GAIN_dom_sf"/>
</dbReference>
<evidence type="ECO:0000256" key="5">
    <source>
        <dbReference type="ARBA" id="ARBA00022737"/>
    </source>
</evidence>
<keyword evidence="3 13" id="KW-0812">Transmembrane</keyword>
<dbReference type="InterPro" id="IPR036445">
    <property type="entry name" value="GPCR_2_extracell_dom_sf"/>
</dbReference>
<evidence type="ECO:0000256" key="7">
    <source>
        <dbReference type="ARBA" id="ARBA00023040"/>
    </source>
</evidence>
<dbReference type="PANTHER" id="PTHR12011">
    <property type="entry name" value="ADHESION G-PROTEIN COUPLED RECEPTOR"/>
    <property type="match status" value="1"/>
</dbReference>
<comment type="similarity">
    <text evidence="2">Belongs to the G-protein coupled receptor 2 family. Adhesion G-protein coupled receptor (ADGR) subfamily.</text>
</comment>
<dbReference type="PROSITE" id="PS50261">
    <property type="entry name" value="G_PROTEIN_RECEP_F2_4"/>
    <property type="match status" value="1"/>
</dbReference>
<dbReference type="CDD" id="cd15040">
    <property type="entry name" value="7tmB2_Adhesion"/>
    <property type="match status" value="1"/>
</dbReference>
<dbReference type="SMART" id="SM01411">
    <property type="entry name" value="Ephrin_rec_like"/>
    <property type="match status" value="5"/>
</dbReference>
<dbReference type="InterPro" id="IPR000203">
    <property type="entry name" value="GPS"/>
</dbReference>
<feature type="transmembrane region" description="Helical" evidence="13">
    <location>
        <begin position="1022"/>
        <end position="1045"/>
    </location>
</feature>
<dbReference type="InterPro" id="IPR000832">
    <property type="entry name" value="GPCR_2_secretin-like"/>
</dbReference>
<evidence type="ECO:0000256" key="10">
    <source>
        <dbReference type="ARBA" id="ARBA00023170"/>
    </source>
</evidence>
<feature type="transmembrane region" description="Helical" evidence="13">
    <location>
        <begin position="911"/>
        <end position="930"/>
    </location>
</feature>
<dbReference type="Pfam" id="PF00002">
    <property type="entry name" value="7tm_2"/>
    <property type="match status" value="1"/>
</dbReference>
<keyword evidence="9" id="KW-1015">Disulfide bond</keyword>